<dbReference type="Proteomes" id="UP000245368">
    <property type="component" value="Chromosome"/>
</dbReference>
<dbReference type="AlphaFoldDB" id="A0A2Z3JBX7"/>
<proteinExistence type="predicted"/>
<dbReference type="RefSeq" id="WP_109825917.1">
    <property type="nucleotide sequence ID" value="NZ_CP029494.1"/>
</dbReference>
<evidence type="ECO:0000313" key="2">
    <source>
        <dbReference type="EMBL" id="AWN22653.1"/>
    </source>
</evidence>
<dbReference type="InterPro" id="IPR024775">
    <property type="entry name" value="DinB-like"/>
</dbReference>
<protein>
    <recommendedName>
        <fullName evidence="1">DinB-like domain-containing protein</fullName>
    </recommendedName>
</protein>
<dbReference type="EMBL" id="CP029494">
    <property type="protein sequence ID" value="AWN22653.1"/>
    <property type="molecule type" value="Genomic_DNA"/>
</dbReference>
<reference evidence="2 3" key="1">
    <citation type="submission" date="2018-05" db="EMBL/GenBank/DDBJ databases">
        <title>Complete Genome Sequence of Deinococcus sp. strain 17bor-2.</title>
        <authorList>
            <person name="Srinivasan S."/>
        </authorList>
    </citation>
    <scope>NUCLEOTIDE SEQUENCE [LARGE SCALE GENOMIC DNA]</scope>
    <source>
        <strain evidence="2 3">17bor-2</strain>
    </source>
</reference>
<dbReference type="Pfam" id="PF12867">
    <property type="entry name" value="DinB_2"/>
    <property type="match status" value="1"/>
</dbReference>
<evidence type="ECO:0000259" key="1">
    <source>
        <dbReference type="Pfam" id="PF12867"/>
    </source>
</evidence>
<organism evidence="2 3">
    <name type="scientific">Deinococcus irradiatisoli</name>
    <dbReference type="NCBI Taxonomy" id="2202254"/>
    <lineage>
        <taxon>Bacteria</taxon>
        <taxon>Thermotogati</taxon>
        <taxon>Deinococcota</taxon>
        <taxon>Deinococci</taxon>
        <taxon>Deinococcales</taxon>
        <taxon>Deinococcaceae</taxon>
        <taxon>Deinococcus</taxon>
    </lineage>
</organism>
<gene>
    <name evidence="2" type="ORF">DKM44_04905</name>
</gene>
<dbReference type="Gene3D" id="1.20.120.450">
    <property type="entry name" value="dinb family like domain"/>
    <property type="match status" value="1"/>
</dbReference>
<accession>A0A2Z3JBX7</accession>
<keyword evidence="3" id="KW-1185">Reference proteome</keyword>
<dbReference type="SUPFAM" id="SSF109854">
    <property type="entry name" value="DinB/YfiT-like putative metalloenzymes"/>
    <property type="match status" value="1"/>
</dbReference>
<sequence length="158" mass="17425">MMDLQTFLADQYEMELAAFRAALDSFPDPEFTTATLGHAPAWHALHIADWLRLTALQDRTSNYHHLGWEDREWVQQLGSGPAPLEEAAGKAAVLSRLDEIGEQTVTFLRGMTPADLGGMTFSPSAPTGERPILAALGLHLRHIGYHRGQLQLLRKVGA</sequence>
<evidence type="ECO:0000313" key="3">
    <source>
        <dbReference type="Proteomes" id="UP000245368"/>
    </source>
</evidence>
<dbReference type="InterPro" id="IPR034660">
    <property type="entry name" value="DinB/YfiT-like"/>
</dbReference>
<dbReference type="OrthoDB" id="68440at2"/>
<feature type="domain" description="DinB-like" evidence="1">
    <location>
        <begin position="11"/>
        <end position="150"/>
    </location>
</feature>
<dbReference type="KEGG" id="dez:DKM44_04905"/>
<name>A0A2Z3JBX7_9DEIO</name>